<comment type="subcellular location">
    <subcellularLocation>
        <location evidence="1">Membrane</location>
        <topology evidence="1">Multi-pass membrane protein</topology>
    </subcellularLocation>
</comment>
<evidence type="ECO:0000256" key="1">
    <source>
        <dbReference type="ARBA" id="ARBA00004141"/>
    </source>
</evidence>
<keyword evidence="3" id="KW-1185">Reference proteome</keyword>
<dbReference type="AlphaFoldDB" id="A0A445A469"/>
<name>A0A445A469_ARAHY</name>
<proteinExistence type="predicted"/>
<evidence type="ECO:0000313" key="3">
    <source>
        <dbReference type="Proteomes" id="UP000289738"/>
    </source>
</evidence>
<dbReference type="Pfam" id="PF05758">
    <property type="entry name" value="Ycf1"/>
    <property type="match status" value="1"/>
</dbReference>
<dbReference type="EMBL" id="SDMP01000013">
    <property type="protein sequence ID" value="RYR21219.1"/>
    <property type="molecule type" value="Genomic_DNA"/>
</dbReference>
<dbReference type="GO" id="GO:0016020">
    <property type="term" value="C:membrane"/>
    <property type="evidence" value="ECO:0007669"/>
    <property type="project" value="UniProtKB-SubCell"/>
</dbReference>
<dbReference type="Proteomes" id="UP000289738">
    <property type="component" value="Chromosome B03"/>
</dbReference>
<dbReference type="STRING" id="3818.A0A445A469"/>
<evidence type="ECO:0000313" key="2">
    <source>
        <dbReference type="EMBL" id="RYR21219.1"/>
    </source>
</evidence>
<accession>A0A445A469</accession>
<protein>
    <submittedName>
        <fullName evidence="2">Uncharacterized protein</fullName>
    </submittedName>
</protein>
<gene>
    <name evidence="2" type="ORF">Ahy_B03g066505</name>
</gene>
<comment type="caution">
    <text evidence="2">The sequence shown here is derived from an EMBL/GenBank/DDBJ whole genome shotgun (WGS) entry which is preliminary data.</text>
</comment>
<dbReference type="InterPro" id="IPR008896">
    <property type="entry name" value="TIC214"/>
</dbReference>
<reference evidence="2 3" key="1">
    <citation type="submission" date="2019-01" db="EMBL/GenBank/DDBJ databases">
        <title>Sequencing of cultivated peanut Arachis hypogaea provides insights into genome evolution and oil improvement.</title>
        <authorList>
            <person name="Chen X."/>
        </authorList>
    </citation>
    <scope>NUCLEOTIDE SEQUENCE [LARGE SCALE GENOMIC DNA]</scope>
    <source>
        <strain evidence="3">cv. Fuhuasheng</strain>
        <tissue evidence="2">Leaves</tissue>
    </source>
</reference>
<sequence>MEKRIDLLTREKIFYDELNNYWNSQNEEKKLSNEILNRTKVLDKEFMPLDIFQKRIRLCNEETQTKNLPKLYDSFLNGLCRGRMNNFLLSSINNKTYKKMIFE</sequence>
<organism evidence="2 3">
    <name type="scientific">Arachis hypogaea</name>
    <name type="common">Peanut</name>
    <dbReference type="NCBI Taxonomy" id="3818"/>
    <lineage>
        <taxon>Eukaryota</taxon>
        <taxon>Viridiplantae</taxon>
        <taxon>Streptophyta</taxon>
        <taxon>Embryophyta</taxon>
        <taxon>Tracheophyta</taxon>
        <taxon>Spermatophyta</taxon>
        <taxon>Magnoliopsida</taxon>
        <taxon>eudicotyledons</taxon>
        <taxon>Gunneridae</taxon>
        <taxon>Pentapetalae</taxon>
        <taxon>rosids</taxon>
        <taxon>fabids</taxon>
        <taxon>Fabales</taxon>
        <taxon>Fabaceae</taxon>
        <taxon>Papilionoideae</taxon>
        <taxon>50 kb inversion clade</taxon>
        <taxon>dalbergioids sensu lato</taxon>
        <taxon>Dalbergieae</taxon>
        <taxon>Pterocarpus clade</taxon>
        <taxon>Arachis</taxon>
    </lineage>
</organism>